<feature type="transmembrane region" description="Helical" evidence="2">
    <location>
        <begin position="209"/>
        <end position="227"/>
    </location>
</feature>
<sequence>MDHSQTKVNYGLTRPPMSVYTNPHYGRSYDPNYIQNPPNLPNYPSPYGPNYNSSPYNHNYSQNPPNSPPNNPPAYNYNHGQPLNSPHNNSASSSLALNRDFNSQTVPPAGNNSMSNPPTSAPSRADNRAAVFAFLNSLARGNAPPEVARRAWLILLLLVGGVLLVVGFKFLVPSKGKSRACRRRCANSYPIGDCLDACLHDSTYTKAGLVLVSAGGVLLLIFLAILLRPKFKSSDTVQPS</sequence>
<feature type="compositionally biased region" description="Polar residues" evidence="1">
    <location>
        <begin position="100"/>
        <end position="122"/>
    </location>
</feature>
<dbReference type="EMBL" id="CAJVPI010001354">
    <property type="protein sequence ID" value="CAG8608663.1"/>
    <property type="molecule type" value="Genomic_DNA"/>
</dbReference>
<gene>
    <name evidence="3" type="ORF">PBRASI_LOCUS8043</name>
</gene>
<proteinExistence type="predicted"/>
<evidence type="ECO:0000313" key="3">
    <source>
        <dbReference type="EMBL" id="CAG8608663.1"/>
    </source>
</evidence>
<comment type="caution">
    <text evidence="3">The sequence shown here is derived from an EMBL/GenBank/DDBJ whole genome shotgun (WGS) entry which is preliminary data.</text>
</comment>
<keyword evidence="2" id="KW-0812">Transmembrane</keyword>
<dbReference type="Proteomes" id="UP000789739">
    <property type="component" value="Unassembled WGS sequence"/>
</dbReference>
<feature type="compositionally biased region" description="Low complexity" evidence="1">
    <location>
        <begin position="73"/>
        <end position="98"/>
    </location>
</feature>
<evidence type="ECO:0000256" key="2">
    <source>
        <dbReference type="SAM" id="Phobius"/>
    </source>
</evidence>
<feature type="region of interest" description="Disordered" evidence="1">
    <location>
        <begin position="1"/>
        <end position="124"/>
    </location>
</feature>
<name>A0A9N9GHK2_9GLOM</name>
<accession>A0A9N9GHK2</accession>
<protein>
    <submittedName>
        <fullName evidence="3">4621_t:CDS:1</fullName>
    </submittedName>
</protein>
<dbReference type="OrthoDB" id="10671777at2759"/>
<evidence type="ECO:0000313" key="4">
    <source>
        <dbReference type="Proteomes" id="UP000789739"/>
    </source>
</evidence>
<keyword evidence="4" id="KW-1185">Reference proteome</keyword>
<dbReference type="AlphaFoldDB" id="A0A9N9GHK2"/>
<keyword evidence="2" id="KW-0472">Membrane</keyword>
<feature type="compositionally biased region" description="Pro residues" evidence="1">
    <location>
        <begin position="38"/>
        <end position="47"/>
    </location>
</feature>
<organism evidence="3 4">
    <name type="scientific">Paraglomus brasilianum</name>
    <dbReference type="NCBI Taxonomy" id="144538"/>
    <lineage>
        <taxon>Eukaryota</taxon>
        <taxon>Fungi</taxon>
        <taxon>Fungi incertae sedis</taxon>
        <taxon>Mucoromycota</taxon>
        <taxon>Glomeromycotina</taxon>
        <taxon>Glomeromycetes</taxon>
        <taxon>Paraglomerales</taxon>
        <taxon>Paraglomeraceae</taxon>
        <taxon>Paraglomus</taxon>
    </lineage>
</organism>
<reference evidence="3" key="1">
    <citation type="submission" date="2021-06" db="EMBL/GenBank/DDBJ databases">
        <authorList>
            <person name="Kallberg Y."/>
            <person name="Tangrot J."/>
            <person name="Rosling A."/>
        </authorList>
    </citation>
    <scope>NUCLEOTIDE SEQUENCE</scope>
    <source>
        <strain evidence="3">BR232B</strain>
    </source>
</reference>
<feature type="transmembrane region" description="Helical" evidence="2">
    <location>
        <begin position="151"/>
        <end position="172"/>
    </location>
</feature>
<keyword evidence="2" id="KW-1133">Transmembrane helix</keyword>
<feature type="compositionally biased region" description="Low complexity" evidence="1">
    <location>
        <begin position="48"/>
        <end position="64"/>
    </location>
</feature>
<evidence type="ECO:0000256" key="1">
    <source>
        <dbReference type="SAM" id="MobiDB-lite"/>
    </source>
</evidence>